<sequence length="533" mass="56682">MDTPMDSRTPTIVAIGSSAAEVKEDDSLKPEEPPAPFVQHTRDFGLIPIPKHLRYHPDKPFHFGLGLNIAFGFASTFIVSNLYYCQPLLIQFAHSFGVDYNAVSRIPTLIQAGYATGLLLISPLGDLLPRRPIILLTVFLSTTLSIGLAVTSNLHVFEGLSYLVGVATVTPQILIPLAADLAPPERRASAISVVFSGLLFGILIARVLSGIIAEFSSWRVVYYFSIGVQTLVLLGAYILLPDYPAKNINVTYFAILRSMAKFAVTEPILIQATLVNFASAACFSSFWVTLTFLLGEPPFNYSTLVIGLFGLVGMAGVCFGPLVGYVIDKLVPWYASLCSITFCLVFQSVQTGAGGVSVAAVIITAFGLDVTRQMIQVSLTTAAFSISTAARARLNAVLILGIFIGQVMGTSVGTLVFTKYGWRAAAALNLGLGGAQLILLLARGPHVSRWKWYGYEGGLEWKRSRAKPVPGTEPANAAAAVAPAEANVGEVVGGGGVDELSAPEMKRGEDTASSIAKDSVFGVETNPVRSGGV</sequence>
<dbReference type="Gene3D" id="1.20.1250.20">
    <property type="entry name" value="MFS general substrate transporter like domains"/>
    <property type="match status" value="2"/>
</dbReference>
<dbReference type="Pfam" id="PF07690">
    <property type="entry name" value="MFS_1"/>
    <property type="match status" value="1"/>
</dbReference>
<keyword evidence="3" id="KW-0472">Membrane</keyword>
<organism evidence="5 6">
    <name type="scientific">Candolleomyces aberdarensis</name>
    <dbReference type="NCBI Taxonomy" id="2316362"/>
    <lineage>
        <taxon>Eukaryota</taxon>
        <taxon>Fungi</taxon>
        <taxon>Dikarya</taxon>
        <taxon>Basidiomycota</taxon>
        <taxon>Agaricomycotina</taxon>
        <taxon>Agaricomycetes</taxon>
        <taxon>Agaricomycetidae</taxon>
        <taxon>Agaricales</taxon>
        <taxon>Agaricineae</taxon>
        <taxon>Psathyrellaceae</taxon>
        <taxon>Candolleomyces</taxon>
    </lineage>
</organism>
<dbReference type="PROSITE" id="PS50850">
    <property type="entry name" value="MFS"/>
    <property type="match status" value="1"/>
</dbReference>
<feature type="transmembrane region" description="Helical" evidence="3">
    <location>
        <begin position="396"/>
        <end position="418"/>
    </location>
</feature>
<evidence type="ECO:0000256" key="1">
    <source>
        <dbReference type="ARBA" id="ARBA00004141"/>
    </source>
</evidence>
<dbReference type="PANTHER" id="PTHR42910">
    <property type="entry name" value="TRANSPORTER SCO4007-RELATED"/>
    <property type="match status" value="1"/>
</dbReference>
<evidence type="ECO:0000259" key="4">
    <source>
        <dbReference type="PROSITE" id="PS50850"/>
    </source>
</evidence>
<evidence type="ECO:0000256" key="2">
    <source>
        <dbReference type="SAM" id="MobiDB-lite"/>
    </source>
</evidence>
<comment type="subcellular location">
    <subcellularLocation>
        <location evidence="1">Membrane</location>
        <topology evidence="1">Multi-pass membrane protein</topology>
    </subcellularLocation>
</comment>
<evidence type="ECO:0000313" key="5">
    <source>
        <dbReference type="EMBL" id="RXW18055.1"/>
    </source>
</evidence>
<feature type="transmembrane region" description="Helical" evidence="3">
    <location>
        <begin position="61"/>
        <end position="84"/>
    </location>
</feature>
<feature type="transmembrane region" description="Helical" evidence="3">
    <location>
        <begin position="190"/>
        <end position="208"/>
    </location>
</feature>
<dbReference type="CDD" id="cd17324">
    <property type="entry name" value="MFS_NepI_like"/>
    <property type="match status" value="1"/>
</dbReference>
<evidence type="ECO:0000313" key="6">
    <source>
        <dbReference type="Proteomes" id="UP000290288"/>
    </source>
</evidence>
<reference evidence="5 6" key="1">
    <citation type="submission" date="2019-01" db="EMBL/GenBank/DDBJ databases">
        <title>Draft genome sequence of Psathyrella aberdarensis IHI B618.</title>
        <authorList>
            <person name="Buettner E."/>
            <person name="Kellner H."/>
        </authorList>
    </citation>
    <scope>NUCLEOTIDE SEQUENCE [LARGE SCALE GENOMIC DNA]</scope>
    <source>
        <strain evidence="5 6">IHI B618</strain>
    </source>
</reference>
<feature type="transmembrane region" description="Helical" evidence="3">
    <location>
        <begin position="268"/>
        <end position="295"/>
    </location>
</feature>
<comment type="caution">
    <text evidence="5">The sequence shown here is derived from an EMBL/GenBank/DDBJ whole genome shotgun (WGS) entry which is preliminary data.</text>
</comment>
<dbReference type="InterPro" id="IPR036259">
    <property type="entry name" value="MFS_trans_sf"/>
</dbReference>
<dbReference type="GO" id="GO:0022857">
    <property type="term" value="F:transmembrane transporter activity"/>
    <property type="evidence" value="ECO:0007669"/>
    <property type="project" value="InterPro"/>
</dbReference>
<name>A0A4Q2DHM9_9AGAR</name>
<protein>
    <recommendedName>
        <fullName evidence="4">Major facilitator superfamily (MFS) profile domain-containing protein</fullName>
    </recommendedName>
</protein>
<feature type="transmembrane region" description="Helical" evidence="3">
    <location>
        <begin position="160"/>
        <end position="178"/>
    </location>
</feature>
<dbReference type="OrthoDB" id="2105912at2759"/>
<feature type="transmembrane region" description="Helical" evidence="3">
    <location>
        <begin position="424"/>
        <end position="442"/>
    </location>
</feature>
<dbReference type="InterPro" id="IPR011701">
    <property type="entry name" value="MFS"/>
</dbReference>
<feature type="region of interest" description="Disordered" evidence="2">
    <location>
        <begin position="499"/>
        <end position="533"/>
    </location>
</feature>
<dbReference type="PANTHER" id="PTHR42910:SF1">
    <property type="entry name" value="MAJOR FACILITATOR SUPERFAMILY (MFS) PROFILE DOMAIN-CONTAINING PROTEIN"/>
    <property type="match status" value="1"/>
</dbReference>
<evidence type="ECO:0000256" key="3">
    <source>
        <dbReference type="SAM" id="Phobius"/>
    </source>
</evidence>
<keyword evidence="3" id="KW-0812">Transmembrane</keyword>
<keyword evidence="3" id="KW-1133">Transmembrane helix</keyword>
<feature type="transmembrane region" description="Helical" evidence="3">
    <location>
        <begin position="104"/>
        <end position="121"/>
    </location>
</feature>
<feature type="domain" description="Major facilitator superfamily (MFS) profile" evidence="4">
    <location>
        <begin position="65"/>
        <end position="448"/>
    </location>
</feature>
<dbReference type="SUPFAM" id="SSF103473">
    <property type="entry name" value="MFS general substrate transporter"/>
    <property type="match status" value="1"/>
</dbReference>
<dbReference type="GO" id="GO:0016020">
    <property type="term" value="C:membrane"/>
    <property type="evidence" value="ECO:0007669"/>
    <property type="project" value="UniProtKB-SubCell"/>
</dbReference>
<dbReference type="EMBL" id="SDEE01000293">
    <property type="protein sequence ID" value="RXW18055.1"/>
    <property type="molecule type" value="Genomic_DNA"/>
</dbReference>
<keyword evidence="6" id="KW-1185">Reference proteome</keyword>
<feature type="transmembrane region" description="Helical" evidence="3">
    <location>
        <begin position="133"/>
        <end position="154"/>
    </location>
</feature>
<dbReference type="Proteomes" id="UP000290288">
    <property type="component" value="Unassembled WGS sequence"/>
</dbReference>
<proteinExistence type="predicted"/>
<dbReference type="AlphaFoldDB" id="A0A4Q2DHM9"/>
<dbReference type="STRING" id="2316362.A0A4Q2DHM9"/>
<feature type="transmembrane region" description="Helical" evidence="3">
    <location>
        <begin position="301"/>
        <end position="323"/>
    </location>
</feature>
<dbReference type="InterPro" id="IPR020846">
    <property type="entry name" value="MFS_dom"/>
</dbReference>
<feature type="transmembrane region" description="Helical" evidence="3">
    <location>
        <begin position="220"/>
        <end position="240"/>
    </location>
</feature>
<accession>A0A4Q2DHM9</accession>
<gene>
    <name evidence="5" type="ORF">EST38_g7801</name>
</gene>